<evidence type="ECO:0000313" key="1">
    <source>
        <dbReference type="EMBL" id="GAA3146212.1"/>
    </source>
</evidence>
<dbReference type="EMBL" id="BAAAUG010000188">
    <property type="protein sequence ID" value="GAA3146212.1"/>
    <property type="molecule type" value="Genomic_DNA"/>
</dbReference>
<proteinExistence type="predicted"/>
<keyword evidence="2" id="KW-1185">Reference proteome</keyword>
<sequence length="81" mass="8778">MAVDELDGWVGSDLNDACRLLDAEFLRTASHERDDGFALCVSDSVYQGTVRHGHPGIPPVDFHRVANSKDGPSTAWLADPV</sequence>
<accession>A0ABP6NF43</accession>
<protein>
    <submittedName>
        <fullName evidence="1">Uncharacterized protein</fullName>
    </submittedName>
</protein>
<dbReference type="Proteomes" id="UP001501637">
    <property type="component" value="Unassembled WGS sequence"/>
</dbReference>
<name>A0ABP6NF43_9ACTN</name>
<gene>
    <name evidence="1" type="ORF">GCM10010449_76660</name>
</gene>
<evidence type="ECO:0000313" key="2">
    <source>
        <dbReference type="Proteomes" id="UP001501637"/>
    </source>
</evidence>
<reference evidence="2" key="1">
    <citation type="journal article" date="2019" name="Int. J. Syst. Evol. Microbiol.">
        <title>The Global Catalogue of Microorganisms (GCM) 10K type strain sequencing project: providing services to taxonomists for standard genome sequencing and annotation.</title>
        <authorList>
            <consortium name="The Broad Institute Genomics Platform"/>
            <consortium name="The Broad Institute Genome Sequencing Center for Infectious Disease"/>
            <person name="Wu L."/>
            <person name="Ma J."/>
        </authorList>
    </citation>
    <scope>NUCLEOTIDE SEQUENCE [LARGE SCALE GENOMIC DNA]</scope>
    <source>
        <strain evidence="2">JCM 9092</strain>
    </source>
</reference>
<dbReference type="RefSeq" id="WP_344529385.1">
    <property type="nucleotide sequence ID" value="NZ_BAAAUG010000188.1"/>
</dbReference>
<organism evidence="1 2">
    <name type="scientific">Streptomyces rectiviolaceus</name>
    <dbReference type="NCBI Taxonomy" id="332591"/>
    <lineage>
        <taxon>Bacteria</taxon>
        <taxon>Bacillati</taxon>
        <taxon>Actinomycetota</taxon>
        <taxon>Actinomycetes</taxon>
        <taxon>Kitasatosporales</taxon>
        <taxon>Streptomycetaceae</taxon>
        <taxon>Streptomyces</taxon>
    </lineage>
</organism>
<comment type="caution">
    <text evidence="1">The sequence shown here is derived from an EMBL/GenBank/DDBJ whole genome shotgun (WGS) entry which is preliminary data.</text>
</comment>